<dbReference type="InterPro" id="IPR007712">
    <property type="entry name" value="RelE/ParE_toxin"/>
</dbReference>
<organism evidence="2 3">
    <name type="scientific">Psychroserpens burtonensis</name>
    <dbReference type="NCBI Taxonomy" id="49278"/>
    <lineage>
        <taxon>Bacteria</taxon>
        <taxon>Pseudomonadati</taxon>
        <taxon>Bacteroidota</taxon>
        <taxon>Flavobacteriia</taxon>
        <taxon>Flavobacteriales</taxon>
        <taxon>Flavobacteriaceae</taxon>
        <taxon>Psychroserpens</taxon>
    </lineage>
</organism>
<evidence type="ECO:0000313" key="3">
    <source>
        <dbReference type="Proteomes" id="UP000321938"/>
    </source>
</evidence>
<dbReference type="EMBL" id="VOSB01000072">
    <property type="protein sequence ID" value="TXE13781.1"/>
    <property type="molecule type" value="Genomic_DNA"/>
</dbReference>
<name>A0A5C7AZ42_9FLAO</name>
<dbReference type="Gene3D" id="3.30.2310.20">
    <property type="entry name" value="RelE-like"/>
    <property type="match status" value="1"/>
</dbReference>
<sequence>MAKYRLSNEAVEDLIRIHHFGVEKFGVTQADKYFNSFFEYFDIISQRPFSFEAVDFIKTGYRRCVCGSDSIYFKINDDIVEIITIIGKQDLNNIL</sequence>
<keyword evidence="3" id="KW-1185">Reference proteome</keyword>
<protein>
    <submittedName>
        <fullName evidence="2">Type II toxin-antitoxin system RelE/ParE family toxin</fullName>
    </submittedName>
</protein>
<comment type="caution">
    <text evidence="2">The sequence shown here is derived from an EMBL/GenBank/DDBJ whole genome shotgun (WGS) entry which is preliminary data.</text>
</comment>
<dbReference type="Pfam" id="PF05016">
    <property type="entry name" value="ParE_toxin"/>
    <property type="match status" value="1"/>
</dbReference>
<dbReference type="Proteomes" id="UP000321938">
    <property type="component" value="Unassembled WGS sequence"/>
</dbReference>
<proteinExistence type="predicted"/>
<dbReference type="AlphaFoldDB" id="A0A5C7AZ42"/>
<evidence type="ECO:0000256" key="1">
    <source>
        <dbReference type="ARBA" id="ARBA00022649"/>
    </source>
</evidence>
<gene>
    <name evidence="2" type="ORF">ES692_17900</name>
</gene>
<keyword evidence="1" id="KW-1277">Toxin-antitoxin system</keyword>
<accession>A0A5C7AZ42</accession>
<dbReference type="OrthoDB" id="516834at2"/>
<reference evidence="2 3" key="1">
    <citation type="submission" date="2019-08" db="EMBL/GenBank/DDBJ databases">
        <title>Genome of Psychroserpens burtonensis ACAM 167.</title>
        <authorList>
            <person name="Bowman J.P."/>
        </authorList>
    </citation>
    <scope>NUCLEOTIDE SEQUENCE [LARGE SCALE GENOMIC DNA]</scope>
    <source>
        <strain evidence="2 3">ACAM 167</strain>
    </source>
</reference>
<dbReference type="InterPro" id="IPR035093">
    <property type="entry name" value="RelE/ParE_toxin_dom_sf"/>
</dbReference>
<evidence type="ECO:0000313" key="2">
    <source>
        <dbReference type="EMBL" id="TXE13781.1"/>
    </source>
</evidence>
<dbReference type="RefSeq" id="WP_147232239.1">
    <property type="nucleotide sequence ID" value="NZ_VOSB01000072.1"/>
</dbReference>